<dbReference type="Proteomes" id="UP000291613">
    <property type="component" value="Unassembled WGS sequence"/>
</dbReference>
<dbReference type="SUPFAM" id="SSF54631">
    <property type="entry name" value="CBS-domain pair"/>
    <property type="match status" value="1"/>
</dbReference>
<dbReference type="EMBL" id="SIUB01000001">
    <property type="protein sequence ID" value="TBN55291.1"/>
    <property type="molecule type" value="Genomic_DNA"/>
</dbReference>
<protein>
    <submittedName>
        <fullName evidence="4">HPP family protein</fullName>
    </submittedName>
</protein>
<dbReference type="Pfam" id="PF04982">
    <property type="entry name" value="TM_HPP"/>
    <property type="match status" value="1"/>
</dbReference>
<dbReference type="InterPro" id="IPR007065">
    <property type="entry name" value="HPP"/>
</dbReference>
<feature type="transmembrane region" description="Helical" evidence="2">
    <location>
        <begin position="39"/>
        <end position="58"/>
    </location>
</feature>
<dbReference type="PANTHER" id="PTHR33741:SF5">
    <property type="entry name" value="TRANSMEMBRANE PROTEIN DDB_G0269096-RELATED"/>
    <property type="match status" value="1"/>
</dbReference>
<keyword evidence="2" id="KW-1133">Transmembrane helix</keyword>
<keyword evidence="1" id="KW-0129">CBS domain</keyword>
<keyword evidence="2" id="KW-0472">Membrane</keyword>
<dbReference type="InterPro" id="IPR000644">
    <property type="entry name" value="CBS_dom"/>
</dbReference>
<evidence type="ECO:0000256" key="2">
    <source>
        <dbReference type="SAM" id="Phobius"/>
    </source>
</evidence>
<evidence type="ECO:0000256" key="1">
    <source>
        <dbReference type="PROSITE-ProRule" id="PRU00703"/>
    </source>
</evidence>
<evidence type="ECO:0000313" key="5">
    <source>
        <dbReference type="Proteomes" id="UP000291613"/>
    </source>
</evidence>
<gene>
    <name evidence="4" type="ORF">EYR15_03955</name>
</gene>
<dbReference type="PROSITE" id="PS51371">
    <property type="entry name" value="CBS"/>
    <property type="match status" value="2"/>
</dbReference>
<feature type="transmembrane region" description="Helical" evidence="2">
    <location>
        <begin position="113"/>
        <end position="134"/>
    </location>
</feature>
<dbReference type="PANTHER" id="PTHR33741">
    <property type="entry name" value="TRANSMEMBRANE PROTEIN DDB_G0269096-RELATED"/>
    <property type="match status" value="1"/>
</dbReference>
<dbReference type="InterPro" id="IPR046342">
    <property type="entry name" value="CBS_dom_sf"/>
</dbReference>
<feature type="domain" description="CBS" evidence="3">
    <location>
        <begin position="339"/>
        <end position="395"/>
    </location>
</feature>
<reference evidence="4 5" key="1">
    <citation type="submission" date="2019-02" db="EMBL/GenBank/DDBJ databases">
        <title>Hansschlegelia quercus sp. nov., a novel methylotrophic bacterium from buds of oak (Quercus robur L.).</title>
        <authorList>
            <person name="Agafonova N.V."/>
            <person name="Kaparullina E.N."/>
            <person name="Grouzdev D.S."/>
            <person name="Doronina N.V."/>
        </authorList>
    </citation>
    <scope>NUCLEOTIDE SEQUENCE [LARGE SCALE GENOMIC DNA]</scope>
    <source>
        <strain evidence="4 5">Dub</strain>
    </source>
</reference>
<dbReference type="RefSeq" id="WP_131001542.1">
    <property type="nucleotide sequence ID" value="NZ_JBHSZR010000002.1"/>
</dbReference>
<feature type="transmembrane region" description="Helical" evidence="2">
    <location>
        <begin position="89"/>
        <end position="107"/>
    </location>
</feature>
<organism evidence="4 5">
    <name type="scientific">Hansschlegelia quercus</name>
    <dbReference type="NCBI Taxonomy" id="2528245"/>
    <lineage>
        <taxon>Bacteria</taxon>
        <taxon>Pseudomonadati</taxon>
        <taxon>Pseudomonadota</taxon>
        <taxon>Alphaproteobacteria</taxon>
        <taxon>Hyphomicrobiales</taxon>
        <taxon>Methylopilaceae</taxon>
        <taxon>Hansschlegelia</taxon>
    </lineage>
</organism>
<feature type="domain" description="CBS" evidence="3">
    <location>
        <begin position="256"/>
        <end position="314"/>
    </location>
</feature>
<dbReference type="CDD" id="cd04600">
    <property type="entry name" value="CBS_pair_HPP_assoc"/>
    <property type="match status" value="1"/>
</dbReference>
<dbReference type="Gene3D" id="3.10.580.10">
    <property type="entry name" value="CBS-domain"/>
    <property type="match status" value="1"/>
</dbReference>
<comment type="caution">
    <text evidence="4">The sequence shown here is derived from an EMBL/GenBank/DDBJ whole genome shotgun (WGS) entry which is preliminary data.</text>
</comment>
<dbReference type="Pfam" id="PF00571">
    <property type="entry name" value="CBS"/>
    <property type="match status" value="2"/>
</dbReference>
<dbReference type="SMART" id="SM00116">
    <property type="entry name" value="CBS"/>
    <property type="match status" value="2"/>
</dbReference>
<evidence type="ECO:0000313" key="4">
    <source>
        <dbReference type="EMBL" id="TBN55291.1"/>
    </source>
</evidence>
<name>A0A4Q9GP35_9HYPH</name>
<dbReference type="InterPro" id="IPR058581">
    <property type="entry name" value="TM_HPP"/>
</dbReference>
<feature type="transmembrane region" description="Helical" evidence="2">
    <location>
        <begin position="155"/>
        <end position="178"/>
    </location>
</feature>
<keyword evidence="2" id="KW-0812">Transmembrane</keyword>
<evidence type="ECO:0000259" key="3">
    <source>
        <dbReference type="PROSITE" id="PS51371"/>
    </source>
</evidence>
<sequence>MTRASETPAQSAPPAARIFSLRRFLPVTTPVSSRERARAASGALIGILATGLISHAAVGDGASLPALIAPMGASAVLLFAVPSSPLAQPWSIIGGNLVSALVGVTIAKLVPDPFIAAAVAVGVAIALMTALRCIHPPSGAVALTAVLGGPSIHGLGYGFVLWPVLANSALLLASALIFNNLTGRRYPPEPARQANAPRDPAPLASGGFSAEDIDAALIHHDRLLEIGRGDIETILRDAQIHAFARRSGDIRSGDLTTRGVHAISPEAPIKEAFELFRERSTKLLPVTDESARLLGVVTQSDLLEKTVWDKRGPKLGLGRRIKLSLSRVRAPHGVVADIMTTPVTTIREDAPIADVVRAMAGAALHDLPVVDKNRKLVGIISQAEVIAALISGGPEARTA</sequence>
<keyword evidence="5" id="KW-1185">Reference proteome</keyword>
<dbReference type="AlphaFoldDB" id="A0A4Q9GP35"/>
<proteinExistence type="predicted"/>
<dbReference type="OrthoDB" id="9811720at2"/>
<accession>A0A4Q9GP35</accession>